<feature type="compositionally biased region" description="Low complexity" evidence="1">
    <location>
        <begin position="12"/>
        <end position="30"/>
    </location>
</feature>
<name>A0A089XD58_STRGA</name>
<gene>
    <name evidence="2" type="ORF">SGLAU_15605</name>
</gene>
<dbReference type="AlphaFoldDB" id="A0A089XD58"/>
<dbReference type="HOGENOM" id="CLU_150699_0_0_11"/>
<dbReference type="KEGG" id="sgu:SGLAU_15605"/>
<protein>
    <submittedName>
        <fullName evidence="2">Uncharacterized protein</fullName>
    </submittedName>
</protein>
<dbReference type="RefSeq" id="WP_043501992.1">
    <property type="nucleotide sequence ID" value="NZ_CP009438.1"/>
</dbReference>
<reference evidence="3" key="1">
    <citation type="journal article" date="2015" name="J. Biotechnol.">
        <title>Complete genome sequence of the actinobacterium Streptomyces glaucescens GLA.O (DSM 40922) consisting of a linear chromosome and one linear plasmid.</title>
        <authorList>
            <person name="Ortseifen V."/>
            <person name="Winkler A."/>
            <person name="Albersmeier A."/>
            <person name="Wendler S."/>
            <person name="Puhler A."/>
            <person name="Kalinowski J."/>
            <person name="Ruckert C."/>
        </authorList>
    </citation>
    <scope>NUCLEOTIDE SEQUENCE [LARGE SCALE GENOMIC DNA]</scope>
    <source>
        <strain evidence="3">DSM 40922 / GLA O</strain>
    </source>
</reference>
<dbReference type="STRING" id="1907.SGLAU_15605"/>
<sequence length="118" mass="12326">MSAPPRPLLKSTTLTPADPDAARPAAPKTAVGEPKGAARQGVPSALRSDPRQGDGRYPIAWLHITAPRGATPTATSRCACGRDRSAIGHGRVLALIDDHTAHRDLCPLRNPQEGRAAA</sequence>
<evidence type="ECO:0000313" key="3">
    <source>
        <dbReference type="Proteomes" id="UP000029482"/>
    </source>
</evidence>
<organism evidence="2 3">
    <name type="scientific">Streptomyces glaucescens</name>
    <dbReference type="NCBI Taxonomy" id="1907"/>
    <lineage>
        <taxon>Bacteria</taxon>
        <taxon>Bacillati</taxon>
        <taxon>Actinomycetota</taxon>
        <taxon>Actinomycetes</taxon>
        <taxon>Kitasatosporales</taxon>
        <taxon>Streptomycetaceae</taxon>
        <taxon>Streptomyces</taxon>
    </lineage>
</organism>
<dbReference type="Proteomes" id="UP000029482">
    <property type="component" value="Chromosome"/>
</dbReference>
<proteinExistence type="predicted"/>
<dbReference type="EMBL" id="CP009438">
    <property type="protein sequence ID" value="AIR99104.1"/>
    <property type="molecule type" value="Genomic_DNA"/>
</dbReference>
<accession>A0A089XD58</accession>
<evidence type="ECO:0000313" key="2">
    <source>
        <dbReference type="EMBL" id="AIR99104.1"/>
    </source>
</evidence>
<keyword evidence="3" id="KW-1185">Reference proteome</keyword>
<evidence type="ECO:0000256" key="1">
    <source>
        <dbReference type="SAM" id="MobiDB-lite"/>
    </source>
</evidence>
<dbReference type="eggNOG" id="ENOG5031TU7">
    <property type="taxonomic scope" value="Bacteria"/>
</dbReference>
<feature type="region of interest" description="Disordered" evidence="1">
    <location>
        <begin position="1"/>
        <end position="56"/>
    </location>
</feature>